<dbReference type="AlphaFoldDB" id="D7KD35"/>
<keyword evidence="3" id="KW-1185">Reference proteome</keyword>
<accession>D7KD35</accession>
<dbReference type="HOGENOM" id="CLU_034692_0_0_1"/>
<dbReference type="InterPro" id="IPR006527">
    <property type="entry name" value="F-box-assoc_dom_typ1"/>
</dbReference>
<sequence>MTTMISNLPRDLIEEILSRVPLKSMRAVRLTCKNWNTLSRTISESLTKMQITKSTRATREGESTIIMLMNYKLYLKSLVVDDNVDPYTEPKGKLTCLTLEHQVKISQVFLCEGLLLCILNDDTITTRLVADQNPIFSPCILRKGQYVHVQLLSRNKSSCRSHKLLRFIDYHRNYRGLHQFFWYEIYDFNSDLWTTLDVTPYWFIAISQSGVSLMGNTYWCARIRSGGYSDHIICFDFTRERFGPLLPLPFSVRDHSCVILSCVREEKLAVLFQHQMYYKYEVEIWITVKLETEMVSWSKFLRINTGPIIHTSFFIDEEKKVAIGFNDNRKQLTSLERLDTLENWILENMQSHTEPARGNNKKHQSSSETRLFDLNMLRLVAFEKAVSK</sequence>
<dbReference type="Pfam" id="PF00646">
    <property type="entry name" value="F-box"/>
    <property type="match status" value="1"/>
</dbReference>
<dbReference type="Proteomes" id="UP000008694">
    <property type="component" value="Unassembled WGS sequence"/>
</dbReference>
<dbReference type="InterPro" id="IPR050233">
    <property type="entry name" value="A_thaliana_F-box"/>
</dbReference>
<organism evidence="3">
    <name type="scientific">Arabidopsis lyrata subsp. lyrata</name>
    <name type="common">Lyre-leaved rock-cress</name>
    <dbReference type="NCBI Taxonomy" id="81972"/>
    <lineage>
        <taxon>Eukaryota</taxon>
        <taxon>Viridiplantae</taxon>
        <taxon>Streptophyta</taxon>
        <taxon>Embryophyta</taxon>
        <taxon>Tracheophyta</taxon>
        <taxon>Spermatophyta</taxon>
        <taxon>Magnoliopsida</taxon>
        <taxon>eudicotyledons</taxon>
        <taxon>Gunneridae</taxon>
        <taxon>Pentapetalae</taxon>
        <taxon>rosids</taxon>
        <taxon>malvids</taxon>
        <taxon>Brassicales</taxon>
        <taxon>Brassicaceae</taxon>
        <taxon>Camelineae</taxon>
        <taxon>Arabidopsis</taxon>
    </lineage>
</organism>
<dbReference type="PANTHER" id="PTHR47993:SF37">
    <property type="entry name" value="F-BOX ASSOCIATED UBIQUITINATION EFFECTOR FAMILY PROTEIN"/>
    <property type="match status" value="1"/>
</dbReference>
<dbReference type="SUPFAM" id="SSF50965">
    <property type="entry name" value="Galactose oxidase, central domain"/>
    <property type="match status" value="1"/>
</dbReference>
<dbReference type="Gramene" id="fgenesh1_pm.C_scaffold_1003077">
    <property type="protein sequence ID" value="fgenesh1_pm.C_scaffold_1003077"/>
    <property type="gene ID" value="fgenesh1_pm.C_scaffold_1003077"/>
</dbReference>
<dbReference type="InterPro" id="IPR011043">
    <property type="entry name" value="Gal_Oxase/kelch_b-propeller"/>
</dbReference>
<dbReference type="InterPro" id="IPR001810">
    <property type="entry name" value="F-box_dom"/>
</dbReference>
<dbReference type="SUPFAM" id="SSF81383">
    <property type="entry name" value="F-box domain"/>
    <property type="match status" value="1"/>
</dbReference>
<dbReference type="Pfam" id="PF07734">
    <property type="entry name" value="FBA_1"/>
    <property type="match status" value="1"/>
</dbReference>
<reference evidence="3" key="1">
    <citation type="journal article" date="2011" name="Nat. Genet.">
        <title>The Arabidopsis lyrata genome sequence and the basis of rapid genome size change.</title>
        <authorList>
            <person name="Hu T.T."/>
            <person name="Pattyn P."/>
            <person name="Bakker E.G."/>
            <person name="Cao J."/>
            <person name="Cheng J.-F."/>
            <person name="Clark R.M."/>
            <person name="Fahlgren N."/>
            <person name="Fawcett J.A."/>
            <person name="Grimwood J."/>
            <person name="Gundlach H."/>
            <person name="Haberer G."/>
            <person name="Hollister J.D."/>
            <person name="Ossowski S."/>
            <person name="Ottilar R.P."/>
            <person name="Salamov A.A."/>
            <person name="Schneeberger K."/>
            <person name="Spannagl M."/>
            <person name="Wang X."/>
            <person name="Yang L."/>
            <person name="Nasrallah M.E."/>
            <person name="Bergelson J."/>
            <person name="Carrington J.C."/>
            <person name="Gaut B.S."/>
            <person name="Schmutz J."/>
            <person name="Mayer K.F.X."/>
            <person name="Van de Peer Y."/>
            <person name="Grigoriev I.V."/>
            <person name="Nordborg M."/>
            <person name="Weigel D."/>
            <person name="Guo Y.-L."/>
        </authorList>
    </citation>
    <scope>NUCLEOTIDE SEQUENCE [LARGE SCALE GENOMIC DNA]</scope>
    <source>
        <strain evidence="3">cv. MN47</strain>
    </source>
</reference>
<dbReference type="NCBIfam" id="TIGR01640">
    <property type="entry name" value="F_box_assoc_1"/>
    <property type="match status" value="1"/>
</dbReference>
<evidence type="ECO:0000259" key="1">
    <source>
        <dbReference type="PROSITE" id="PS50181"/>
    </source>
</evidence>
<gene>
    <name evidence="2" type="ORF">ARALYDRAFT_314297</name>
</gene>
<feature type="domain" description="F-box" evidence="1">
    <location>
        <begin position="2"/>
        <end position="49"/>
    </location>
</feature>
<dbReference type="EMBL" id="GL348713">
    <property type="protein sequence ID" value="EFH67705.1"/>
    <property type="molecule type" value="Genomic_DNA"/>
</dbReference>
<evidence type="ECO:0000313" key="2">
    <source>
        <dbReference type="EMBL" id="EFH67705.1"/>
    </source>
</evidence>
<name>D7KD35_ARALL</name>
<dbReference type="PANTHER" id="PTHR47993">
    <property type="entry name" value="OS09G0372900 PROTEIN-RELATED"/>
    <property type="match status" value="1"/>
</dbReference>
<dbReference type="STRING" id="81972.D7KD35"/>
<protein>
    <recommendedName>
        <fullName evidence="1">F-box domain-containing protein</fullName>
    </recommendedName>
</protein>
<evidence type="ECO:0000313" key="3">
    <source>
        <dbReference type="Proteomes" id="UP000008694"/>
    </source>
</evidence>
<dbReference type="InterPro" id="IPR036047">
    <property type="entry name" value="F-box-like_dom_sf"/>
</dbReference>
<dbReference type="InterPro" id="IPR017451">
    <property type="entry name" value="F-box-assoc_interact_dom"/>
</dbReference>
<dbReference type="SMART" id="SM00256">
    <property type="entry name" value="FBOX"/>
    <property type="match status" value="1"/>
</dbReference>
<dbReference type="CDD" id="cd22157">
    <property type="entry name" value="F-box_AtFBW1-like"/>
    <property type="match status" value="1"/>
</dbReference>
<proteinExistence type="predicted"/>
<dbReference type="Gene3D" id="1.20.1280.50">
    <property type="match status" value="1"/>
</dbReference>
<dbReference type="PROSITE" id="PS50181">
    <property type="entry name" value="FBOX"/>
    <property type="match status" value="1"/>
</dbReference>